<reference evidence="2 3" key="1">
    <citation type="journal article" date="2013" name="Front. Microbiol.">
        <title>The genome of Nitrospina gracilis illuminates the metabolism and evolution of the major marine nitrite oxidizer.</title>
        <authorList>
            <person name="Luecker S."/>
            <person name="Nowka B."/>
            <person name="Rattei T."/>
            <person name="Spieck E."/>
            <person name="and Daims H."/>
        </authorList>
    </citation>
    <scope>NUCLEOTIDE SEQUENCE [LARGE SCALE GENOMIC DNA]</scope>
    <source>
        <strain evidence="2 3">3/211</strain>
    </source>
</reference>
<dbReference type="AlphaFoldDB" id="M1Z0S4"/>
<protein>
    <submittedName>
        <fullName evidence="2">Stress responsive alpha-beta barrel domain protein</fullName>
    </submittedName>
</protein>
<dbReference type="SUPFAM" id="SSF54909">
    <property type="entry name" value="Dimeric alpha+beta barrel"/>
    <property type="match status" value="1"/>
</dbReference>
<name>M1Z0S4_NITG3</name>
<evidence type="ECO:0000313" key="2">
    <source>
        <dbReference type="EMBL" id="CCQ91326.1"/>
    </source>
</evidence>
<sequence>MVKHIVMFKLKDKTPDNVDSLVNALEGMVGKIDSLRFLEVGRDFKESERSFDVVLTTHFDDREGLESYARHPVHQPVIQLAREICHPTVVVDYEI</sequence>
<dbReference type="InterPro" id="IPR013097">
    <property type="entry name" value="Dabb"/>
</dbReference>
<evidence type="ECO:0000313" key="3">
    <source>
        <dbReference type="Proteomes" id="UP000011704"/>
    </source>
</evidence>
<dbReference type="STRING" id="1266370.NITGR_620023"/>
<dbReference type="Gene3D" id="3.30.70.100">
    <property type="match status" value="1"/>
</dbReference>
<dbReference type="OrthoDB" id="9808130at2"/>
<keyword evidence="3" id="KW-1185">Reference proteome</keyword>
<comment type="caution">
    <text evidence="2">The sequence shown here is derived from an EMBL/GenBank/DDBJ whole genome shotgun (WGS) entry which is preliminary data.</text>
</comment>
<dbReference type="Pfam" id="PF07876">
    <property type="entry name" value="Dabb"/>
    <property type="match status" value="1"/>
</dbReference>
<evidence type="ECO:0000259" key="1">
    <source>
        <dbReference type="PROSITE" id="PS51502"/>
    </source>
</evidence>
<dbReference type="EMBL" id="CAQJ01000069">
    <property type="protein sequence ID" value="CCQ91326.1"/>
    <property type="molecule type" value="Genomic_DNA"/>
</dbReference>
<dbReference type="RefSeq" id="WP_005009876.1">
    <property type="nucleotide sequence ID" value="NZ_HG422173.1"/>
</dbReference>
<feature type="domain" description="Stress-response A/B barrel" evidence="1">
    <location>
        <begin position="2"/>
        <end position="93"/>
    </location>
</feature>
<dbReference type="Proteomes" id="UP000011704">
    <property type="component" value="Unassembled WGS sequence"/>
</dbReference>
<accession>M1Z0S4</accession>
<dbReference type="InParanoid" id="M1Z0S4"/>
<dbReference type="PANTHER" id="PTHR37832:SF1">
    <property type="entry name" value="STRESS-RESPONSE A_B BARREL DOMAIN-CONTAINING PROTEIN"/>
    <property type="match status" value="1"/>
</dbReference>
<dbReference type="SMART" id="SM00886">
    <property type="entry name" value="Dabb"/>
    <property type="match status" value="1"/>
</dbReference>
<dbReference type="PANTHER" id="PTHR37832">
    <property type="entry name" value="BLL2683 PROTEIN"/>
    <property type="match status" value="1"/>
</dbReference>
<organism evidence="2 3">
    <name type="scientific">Nitrospina gracilis (strain 3/211)</name>
    <dbReference type="NCBI Taxonomy" id="1266370"/>
    <lineage>
        <taxon>Bacteria</taxon>
        <taxon>Pseudomonadati</taxon>
        <taxon>Nitrospinota/Tectimicrobiota group</taxon>
        <taxon>Nitrospinota</taxon>
        <taxon>Nitrospinia</taxon>
        <taxon>Nitrospinales</taxon>
        <taxon>Nitrospinaceae</taxon>
        <taxon>Nitrospina</taxon>
    </lineage>
</organism>
<gene>
    <name evidence="2" type="ORF">NITGR_620023</name>
</gene>
<dbReference type="PROSITE" id="PS51502">
    <property type="entry name" value="S_R_A_B_BARREL"/>
    <property type="match status" value="1"/>
</dbReference>
<proteinExistence type="predicted"/>
<dbReference type="HOGENOM" id="CLU_080664_3_0_0"/>
<dbReference type="InterPro" id="IPR011008">
    <property type="entry name" value="Dimeric_a/b-barrel"/>
</dbReference>